<dbReference type="AlphaFoldDB" id="A0A0F8ZLM5"/>
<gene>
    <name evidence="1" type="ORF">LCGC14_2680030</name>
</gene>
<dbReference type="EMBL" id="LAZR01047222">
    <property type="protein sequence ID" value="KKK94722.1"/>
    <property type="molecule type" value="Genomic_DNA"/>
</dbReference>
<accession>A0A0F8ZLM5</accession>
<sequence>MFYKVDLITESHGDLTTPFNDPIQADTPEEAIETTKGSVGKYVPFFDPEEFVDDIKHVIVYECDENGKLGSMVYMEPRDQQMFDTFNAIK</sequence>
<proteinExistence type="predicted"/>
<protein>
    <submittedName>
        <fullName evidence="1">Uncharacterized protein</fullName>
    </submittedName>
</protein>
<organism evidence="1">
    <name type="scientific">marine sediment metagenome</name>
    <dbReference type="NCBI Taxonomy" id="412755"/>
    <lineage>
        <taxon>unclassified sequences</taxon>
        <taxon>metagenomes</taxon>
        <taxon>ecological metagenomes</taxon>
    </lineage>
</organism>
<name>A0A0F8ZLM5_9ZZZZ</name>
<evidence type="ECO:0000313" key="1">
    <source>
        <dbReference type="EMBL" id="KKK94722.1"/>
    </source>
</evidence>
<comment type="caution">
    <text evidence="1">The sequence shown here is derived from an EMBL/GenBank/DDBJ whole genome shotgun (WGS) entry which is preliminary data.</text>
</comment>
<reference evidence="1" key="1">
    <citation type="journal article" date="2015" name="Nature">
        <title>Complex archaea that bridge the gap between prokaryotes and eukaryotes.</title>
        <authorList>
            <person name="Spang A."/>
            <person name="Saw J.H."/>
            <person name="Jorgensen S.L."/>
            <person name="Zaremba-Niedzwiedzka K."/>
            <person name="Martijn J."/>
            <person name="Lind A.E."/>
            <person name="van Eijk R."/>
            <person name="Schleper C."/>
            <person name="Guy L."/>
            <person name="Ettema T.J."/>
        </authorList>
    </citation>
    <scope>NUCLEOTIDE SEQUENCE</scope>
</reference>